<dbReference type="GO" id="GO:0015189">
    <property type="term" value="F:L-lysine transmembrane transporter activity"/>
    <property type="evidence" value="ECO:0000318"/>
    <property type="project" value="GO_Central"/>
</dbReference>
<feature type="compositionally biased region" description="Polar residues" evidence="8">
    <location>
        <begin position="1"/>
        <end position="11"/>
    </location>
</feature>
<feature type="domain" description="Cationic amino acid transporter C-terminal" evidence="10">
    <location>
        <begin position="509"/>
        <end position="559"/>
    </location>
</feature>
<keyword evidence="4 9" id="KW-0812">Transmembrane</keyword>
<evidence type="ECO:0000313" key="11">
    <source>
        <dbReference type="EMBL" id="KEH40544.1"/>
    </source>
</evidence>
<feature type="transmembrane region" description="Helical" evidence="9">
    <location>
        <begin position="455"/>
        <end position="473"/>
    </location>
</feature>
<feature type="transmembrane region" description="Helical" evidence="9">
    <location>
        <begin position="540"/>
        <end position="560"/>
    </location>
</feature>
<dbReference type="Gene3D" id="1.20.1740.10">
    <property type="entry name" value="Amino acid/polyamine transporter I"/>
    <property type="match status" value="1"/>
</dbReference>
<dbReference type="EnsemblPlants" id="KEH40544">
    <property type="protein sequence ID" value="KEH40544"/>
    <property type="gene ID" value="MTR_1g030660"/>
</dbReference>
<gene>
    <name evidence="13" type="primary">25482484</name>
    <name evidence="11" type="ordered locus">MTR_1g030660</name>
    <name evidence="12" type="ORF">MtrunA17_Chr1g0160231</name>
</gene>
<evidence type="ECO:0000313" key="14">
    <source>
        <dbReference type="Proteomes" id="UP000002051"/>
    </source>
</evidence>
<dbReference type="AlphaFoldDB" id="A0A072VEU9"/>
<name>A0A072VEU9_MEDTR</name>
<dbReference type="Proteomes" id="UP000265566">
    <property type="component" value="Chromosome 1"/>
</dbReference>
<dbReference type="Gramene" id="rna1458">
    <property type="protein sequence ID" value="RHN77948.1"/>
    <property type="gene ID" value="gene1458"/>
</dbReference>
<evidence type="ECO:0000256" key="4">
    <source>
        <dbReference type="ARBA" id="ARBA00022692"/>
    </source>
</evidence>
<reference evidence="12" key="4">
    <citation type="journal article" date="2018" name="Nat. Plants">
        <title>Whole-genome landscape of Medicago truncatula symbiotic genes.</title>
        <authorList>
            <person name="Pecrix Y."/>
            <person name="Gamas P."/>
            <person name="Carrere S."/>
        </authorList>
    </citation>
    <scope>NUCLEOTIDE SEQUENCE</scope>
    <source>
        <tissue evidence="12">Leaves</tissue>
    </source>
</reference>
<reference evidence="11 14" key="2">
    <citation type="journal article" date="2014" name="BMC Genomics">
        <title>An improved genome release (version Mt4.0) for the model legume Medicago truncatula.</title>
        <authorList>
            <person name="Tang H."/>
            <person name="Krishnakumar V."/>
            <person name="Bidwell S."/>
            <person name="Rosen B."/>
            <person name="Chan A."/>
            <person name="Zhou S."/>
            <person name="Gentzbittel L."/>
            <person name="Childs K.L."/>
            <person name="Yandell M."/>
            <person name="Gundlach H."/>
            <person name="Mayer K.F."/>
            <person name="Schwartz D.C."/>
            <person name="Town C.D."/>
        </authorList>
    </citation>
    <scope>GENOME REANNOTATION</scope>
    <source>
        <strain evidence="11">A17</strain>
        <strain evidence="13 14">cv. Jemalong A17</strain>
    </source>
</reference>
<feature type="transmembrane region" description="Helical" evidence="9">
    <location>
        <begin position="200"/>
        <end position="218"/>
    </location>
</feature>
<protein>
    <submittedName>
        <fullName evidence="11 12">Cationic amino acid transporter</fullName>
    </submittedName>
</protein>
<accession>A0A072VEU9</accession>
<feature type="transmembrane region" description="Helical" evidence="9">
    <location>
        <begin position="264"/>
        <end position="285"/>
    </location>
</feature>
<evidence type="ECO:0000256" key="9">
    <source>
        <dbReference type="SAM" id="Phobius"/>
    </source>
</evidence>
<dbReference type="Pfam" id="PF13520">
    <property type="entry name" value="AA_permease_2"/>
    <property type="match status" value="1"/>
</dbReference>
<dbReference type="FunFam" id="1.20.1740.10:FF:000035">
    <property type="entry name" value="Cationic amino acid transporter 5"/>
    <property type="match status" value="1"/>
</dbReference>
<proteinExistence type="inferred from homology"/>
<feature type="transmembrane region" description="Helical" evidence="9">
    <location>
        <begin position="343"/>
        <end position="366"/>
    </location>
</feature>
<evidence type="ECO:0000313" key="13">
    <source>
        <dbReference type="EnsemblPlants" id="KEH40544"/>
    </source>
</evidence>
<dbReference type="InterPro" id="IPR002293">
    <property type="entry name" value="AA/rel_permease1"/>
</dbReference>
<dbReference type="HOGENOM" id="CLU_007946_15_9_1"/>
<evidence type="ECO:0000256" key="8">
    <source>
        <dbReference type="SAM" id="MobiDB-lite"/>
    </source>
</evidence>
<dbReference type="GO" id="GO:0005313">
    <property type="term" value="F:L-glutamate transmembrane transporter activity"/>
    <property type="evidence" value="ECO:0000318"/>
    <property type="project" value="GO_Central"/>
</dbReference>
<keyword evidence="14" id="KW-1185">Reference proteome</keyword>
<evidence type="ECO:0000256" key="5">
    <source>
        <dbReference type="ARBA" id="ARBA00022970"/>
    </source>
</evidence>
<reference evidence="13" key="3">
    <citation type="submission" date="2015-04" db="UniProtKB">
        <authorList>
            <consortium name="EnsemblPlants"/>
        </authorList>
    </citation>
    <scope>IDENTIFICATION</scope>
    <source>
        <strain evidence="13">cv. Jemalong A17</strain>
    </source>
</reference>
<keyword evidence="3" id="KW-0813">Transport</keyword>
<keyword evidence="6 9" id="KW-1133">Transmembrane helix</keyword>
<evidence type="ECO:0000259" key="10">
    <source>
        <dbReference type="Pfam" id="PF13906"/>
    </source>
</evidence>
<feature type="transmembrane region" description="Helical" evidence="9">
    <location>
        <begin position="104"/>
        <end position="126"/>
    </location>
</feature>
<feature type="transmembrane region" description="Helical" evidence="9">
    <location>
        <begin position="395"/>
        <end position="414"/>
    </location>
</feature>
<feature type="transmembrane region" description="Helical" evidence="9">
    <location>
        <begin position="225"/>
        <end position="244"/>
    </location>
</feature>
<dbReference type="EMBL" id="CM001217">
    <property type="protein sequence ID" value="KEH40544.1"/>
    <property type="molecule type" value="Genomic_DNA"/>
</dbReference>
<keyword evidence="5" id="KW-0029">Amino-acid transport</keyword>
<dbReference type="OrthoDB" id="3900342at2759"/>
<evidence type="ECO:0000256" key="2">
    <source>
        <dbReference type="ARBA" id="ARBA00008572"/>
    </source>
</evidence>
<dbReference type="PANTHER" id="PTHR43243:SF1">
    <property type="entry name" value="CATIONIC AMINO ACID TRANSPORTER 1"/>
    <property type="match status" value="1"/>
</dbReference>
<sequence>MEEPNANSSIGEENVAPPSTKLKSFESLPSYGRALLYTPCRLLDRVTARSNDEVELVDVRKQSQHEMKKTLSWWDLIWFGMGSVIGSGIFVLTGLEVKNTVGPAVVLSYIVSGISAMLSVFCYTEFAVEIPVAGGSFAYIRVELGEFVAFIASGNIILEYVIGGAAVSRSWTSYFATLCNQPSDKFLIIVDSLANDYNELDPIAVFALAIITTFAIFSTKGSSRLNYIASIIHVIVLMFIIVAGLSQAKAENYKDFTPFGTRGIFASAAVLFFAYVGFDAVSTMAEETKNPGKDIPIGLIGSMTLTTFIYCMMGVTLCLMQKYSDVDEKAAFSVAFEAVGMKWAKYIVAFGALKGMTSVLLVGAVGQARYLTHMARTSLLPSWLARVNKKTKTPVNATVVMFIATAIVAFFTSLDILANLLSISTLFLFSLVALSLLVRRYCVRGVTSRFDVMKFLGFIFLILGSSIGCSVYWSKTDEWIGYTILVPIWFVGTFGIWFFVPLAKKPKIWGVPLVPFLPSASIGINIFLLGTLDKASFRRFGIWTAILVVYYLLVGVHASYDIAKVQKEEKEKLDTNIVSKMDEENGVSLLTGSNTKTENDT</sequence>
<evidence type="ECO:0000256" key="3">
    <source>
        <dbReference type="ARBA" id="ARBA00022448"/>
    </source>
</evidence>
<feature type="transmembrane region" description="Helical" evidence="9">
    <location>
        <begin position="297"/>
        <end position="323"/>
    </location>
</feature>
<reference evidence="11 14" key="1">
    <citation type="journal article" date="2011" name="Nature">
        <title>The Medicago genome provides insight into the evolution of rhizobial symbioses.</title>
        <authorList>
            <person name="Young N.D."/>
            <person name="Debelle F."/>
            <person name="Oldroyd G.E."/>
            <person name="Geurts R."/>
            <person name="Cannon S.B."/>
            <person name="Udvardi M.K."/>
            <person name="Benedito V.A."/>
            <person name="Mayer K.F."/>
            <person name="Gouzy J."/>
            <person name="Schoof H."/>
            <person name="Van de Peer Y."/>
            <person name="Proost S."/>
            <person name="Cook D.R."/>
            <person name="Meyers B.C."/>
            <person name="Spannagl M."/>
            <person name="Cheung F."/>
            <person name="De Mita S."/>
            <person name="Krishnakumar V."/>
            <person name="Gundlach H."/>
            <person name="Zhou S."/>
            <person name="Mudge J."/>
            <person name="Bharti A.K."/>
            <person name="Murray J.D."/>
            <person name="Naoumkina M.A."/>
            <person name="Rosen B."/>
            <person name="Silverstein K.A."/>
            <person name="Tang H."/>
            <person name="Rombauts S."/>
            <person name="Zhao P.X."/>
            <person name="Zhou P."/>
            <person name="Barbe V."/>
            <person name="Bardou P."/>
            <person name="Bechner M."/>
            <person name="Bellec A."/>
            <person name="Berger A."/>
            <person name="Berges H."/>
            <person name="Bidwell S."/>
            <person name="Bisseling T."/>
            <person name="Choisne N."/>
            <person name="Couloux A."/>
            <person name="Denny R."/>
            <person name="Deshpande S."/>
            <person name="Dai X."/>
            <person name="Doyle J.J."/>
            <person name="Dudez A.M."/>
            <person name="Farmer A.D."/>
            <person name="Fouteau S."/>
            <person name="Franken C."/>
            <person name="Gibelin C."/>
            <person name="Gish J."/>
            <person name="Goldstein S."/>
            <person name="Gonzalez A.J."/>
            <person name="Green P.J."/>
            <person name="Hallab A."/>
            <person name="Hartog M."/>
            <person name="Hua A."/>
            <person name="Humphray S.J."/>
            <person name="Jeong D.H."/>
            <person name="Jing Y."/>
            <person name="Jocker A."/>
            <person name="Kenton S.M."/>
            <person name="Kim D.J."/>
            <person name="Klee K."/>
            <person name="Lai H."/>
            <person name="Lang C."/>
            <person name="Lin S."/>
            <person name="Macmil S.L."/>
            <person name="Magdelenat G."/>
            <person name="Matthews L."/>
            <person name="McCorrison J."/>
            <person name="Monaghan E.L."/>
            <person name="Mun J.H."/>
            <person name="Najar F.Z."/>
            <person name="Nicholson C."/>
            <person name="Noirot C."/>
            <person name="O'Bleness M."/>
            <person name="Paule C.R."/>
            <person name="Poulain J."/>
            <person name="Prion F."/>
            <person name="Qin B."/>
            <person name="Qu C."/>
            <person name="Retzel E.F."/>
            <person name="Riddle C."/>
            <person name="Sallet E."/>
            <person name="Samain S."/>
            <person name="Samson N."/>
            <person name="Sanders I."/>
            <person name="Saurat O."/>
            <person name="Scarpelli C."/>
            <person name="Schiex T."/>
            <person name="Segurens B."/>
            <person name="Severin A.J."/>
            <person name="Sherrier D.J."/>
            <person name="Shi R."/>
            <person name="Sims S."/>
            <person name="Singer S.R."/>
            <person name="Sinharoy S."/>
            <person name="Sterck L."/>
            <person name="Viollet A."/>
            <person name="Wang B.B."/>
            <person name="Wang K."/>
            <person name="Wang M."/>
            <person name="Wang X."/>
            <person name="Warfsmann J."/>
            <person name="Weissenbach J."/>
            <person name="White D.D."/>
            <person name="White J.D."/>
            <person name="Wiley G.B."/>
            <person name="Wincker P."/>
            <person name="Xing Y."/>
            <person name="Yang L."/>
            <person name="Yao Z."/>
            <person name="Ying F."/>
            <person name="Zhai J."/>
            <person name="Zhou L."/>
            <person name="Zuber A."/>
            <person name="Denarie J."/>
            <person name="Dixon R.A."/>
            <person name="May G.D."/>
            <person name="Schwartz D.C."/>
            <person name="Rogers J."/>
            <person name="Quetier F."/>
            <person name="Town C.D."/>
            <person name="Roe B.A."/>
        </authorList>
    </citation>
    <scope>NUCLEOTIDE SEQUENCE [LARGE SCALE GENOMIC DNA]</scope>
    <source>
        <strain evidence="11">A17</strain>
        <strain evidence="13 14">cv. Jemalong A17</strain>
    </source>
</reference>
<feature type="transmembrane region" description="Helical" evidence="9">
    <location>
        <begin position="71"/>
        <end position="92"/>
    </location>
</feature>
<comment type="subcellular location">
    <subcellularLocation>
        <location evidence="1">Membrane</location>
        <topology evidence="1">Multi-pass membrane protein</topology>
    </subcellularLocation>
</comment>
<feature type="transmembrane region" description="Helical" evidence="9">
    <location>
        <begin position="507"/>
        <end position="528"/>
    </location>
</feature>
<dbReference type="GO" id="GO:0005886">
    <property type="term" value="C:plasma membrane"/>
    <property type="evidence" value="ECO:0000318"/>
    <property type="project" value="GO_Central"/>
</dbReference>
<comment type="similarity">
    <text evidence="2">Belongs to the amino acid-polyamine-organocation (APC) superfamily. Cationic amino acid transporter (CAT) (TC 2.A.3.3) family.</text>
</comment>
<feature type="region of interest" description="Disordered" evidence="8">
    <location>
        <begin position="1"/>
        <end position="21"/>
    </location>
</feature>
<dbReference type="EMBL" id="PSQE01000001">
    <property type="protein sequence ID" value="RHN77948.1"/>
    <property type="molecule type" value="Genomic_DNA"/>
</dbReference>
<keyword evidence="7 9" id="KW-0472">Membrane</keyword>
<dbReference type="STRING" id="3880.A0A072VEU9"/>
<feature type="transmembrane region" description="Helical" evidence="9">
    <location>
        <begin position="420"/>
        <end position="443"/>
    </location>
</feature>
<dbReference type="GO" id="GO:0006865">
    <property type="term" value="P:amino acid transport"/>
    <property type="evidence" value="ECO:0000318"/>
    <property type="project" value="GO_Central"/>
</dbReference>
<organism evidence="11 14">
    <name type="scientific">Medicago truncatula</name>
    <name type="common">Barrel medic</name>
    <name type="synonym">Medicago tribuloides</name>
    <dbReference type="NCBI Taxonomy" id="3880"/>
    <lineage>
        <taxon>Eukaryota</taxon>
        <taxon>Viridiplantae</taxon>
        <taxon>Streptophyta</taxon>
        <taxon>Embryophyta</taxon>
        <taxon>Tracheophyta</taxon>
        <taxon>Spermatophyta</taxon>
        <taxon>Magnoliopsida</taxon>
        <taxon>eudicotyledons</taxon>
        <taxon>Gunneridae</taxon>
        <taxon>Pentapetalae</taxon>
        <taxon>rosids</taxon>
        <taxon>fabids</taxon>
        <taxon>Fabales</taxon>
        <taxon>Fabaceae</taxon>
        <taxon>Papilionoideae</taxon>
        <taxon>50 kb inversion clade</taxon>
        <taxon>NPAAA clade</taxon>
        <taxon>Hologalegina</taxon>
        <taxon>IRL clade</taxon>
        <taxon>Trifolieae</taxon>
        <taxon>Medicago</taxon>
    </lineage>
</organism>
<dbReference type="InterPro" id="IPR029485">
    <property type="entry name" value="CAT_C"/>
</dbReference>
<dbReference type="Pfam" id="PF13906">
    <property type="entry name" value="AA_permease_C"/>
    <property type="match status" value="1"/>
</dbReference>
<dbReference type="KEGG" id="mtr:25482484"/>
<feature type="transmembrane region" description="Helical" evidence="9">
    <location>
        <begin position="147"/>
        <end position="167"/>
    </location>
</feature>
<evidence type="ECO:0000313" key="12">
    <source>
        <dbReference type="EMBL" id="RHN77948.1"/>
    </source>
</evidence>
<dbReference type="Proteomes" id="UP000002051">
    <property type="component" value="Unassembled WGS sequence"/>
</dbReference>
<feature type="transmembrane region" description="Helical" evidence="9">
    <location>
        <begin position="479"/>
        <end position="500"/>
    </location>
</feature>
<evidence type="ECO:0000256" key="7">
    <source>
        <dbReference type="ARBA" id="ARBA00023136"/>
    </source>
</evidence>
<evidence type="ECO:0000256" key="1">
    <source>
        <dbReference type="ARBA" id="ARBA00004141"/>
    </source>
</evidence>
<evidence type="ECO:0000256" key="6">
    <source>
        <dbReference type="ARBA" id="ARBA00022989"/>
    </source>
</evidence>
<dbReference type="PANTHER" id="PTHR43243">
    <property type="entry name" value="INNER MEMBRANE TRANSPORTER YGJI-RELATED"/>
    <property type="match status" value="1"/>
</dbReference>